<proteinExistence type="predicted"/>
<keyword evidence="1" id="KW-1133">Transmembrane helix</keyword>
<dbReference type="EMBL" id="LAJE02000339">
    <property type="protein sequence ID" value="OEO29035.1"/>
    <property type="molecule type" value="Genomic_DNA"/>
</dbReference>
<dbReference type="InterPro" id="IPR019088">
    <property type="entry name" value="CHP02186-rel_TM"/>
</dbReference>
<keyword evidence="4" id="KW-1185">Reference proteome</keyword>
<evidence type="ECO:0000313" key="4">
    <source>
        <dbReference type="Proteomes" id="UP000095463"/>
    </source>
</evidence>
<gene>
    <name evidence="3" type="ORF">VW23_027165</name>
</gene>
<organism evidence="3 4">
    <name type="scientific">Devosia insulae DS-56</name>
    <dbReference type="NCBI Taxonomy" id="1116389"/>
    <lineage>
        <taxon>Bacteria</taxon>
        <taxon>Pseudomonadati</taxon>
        <taxon>Pseudomonadota</taxon>
        <taxon>Alphaproteobacteria</taxon>
        <taxon>Hyphomicrobiales</taxon>
        <taxon>Devosiaceae</taxon>
        <taxon>Devosia</taxon>
    </lineage>
</organism>
<keyword evidence="1" id="KW-0472">Membrane</keyword>
<evidence type="ECO:0008006" key="5">
    <source>
        <dbReference type="Google" id="ProtNLM"/>
    </source>
</evidence>
<dbReference type="OrthoDB" id="9815212at2"/>
<comment type="caution">
    <text evidence="3">The sequence shown here is derived from an EMBL/GenBank/DDBJ whole genome shotgun (WGS) entry which is preliminary data.</text>
</comment>
<dbReference type="AlphaFoldDB" id="A0A1E5XKD5"/>
<sequence>MRRLLLALAMVLAASPAWAERLVTQVSQDEVSITSSFAGQTLTLFGAIEPEVGAEQRFVEGPYHVIITVTGPLQNRVARRKTNQFGIWLNTSQAEFERFPSFYQVLSDAPLSNITDPITLAEKEIPLENQARYTAKAGWWDATVFGGELTRLMQQKGMFKLNENGVVFRSDTFYFAQVALPSDAPPGPYLAHTYLIKDGQVIAEKSDGFSVRKIGFERFLGQSARTQPLLYGLVCVALALFTGWLGGVVFKR</sequence>
<feature type="chain" id="PRO_5009190221" description="Transmembrane protein" evidence="2">
    <location>
        <begin position="20"/>
        <end position="252"/>
    </location>
</feature>
<evidence type="ECO:0000256" key="1">
    <source>
        <dbReference type="SAM" id="Phobius"/>
    </source>
</evidence>
<protein>
    <recommendedName>
        <fullName evidence="5">Transmembrane protein</fullName>
    </recommendedName>
</protein>
<keyword evidence="2" id="KW-0732">Signal</keyword>
<dbReference type="RefSeq" id="WP_069911656.1">
    <property type="nucleotide sequence ID" value="NZ_LAJE02000339.1"/>
</dbReference>
<keyword evidence="1" id="KW-0812">Transmembrane</keyword>
<dbReference type="Proteomes" id="UP000095463">
    <property type="component" value="Unassembled WGS sequence"/>
</dbReference>
<reference evidence="3 4" key="1">
    <citation type="journal article" date="2015" name="Genome Announc.">
        <title>Genome Assemblies of Three Soil-Associated Devosia species: D. insulae, D. limi, and D. soli.</title>
        <authorList>
            <person name="Hassan Y.I."/>
            <person name="Lepp D."/>
            <person name="Zhou T."/>
        </authorList>
    </citation>
    <scope>NUCLEOTIDE SEQUENCE [LARGE SCALE GENOMIC DNA]</scope>
    <source>
        <strain evidence="3 4">DS-56</strain>
    </source>
</reference>
<evidence type="ECO:0000313" key="3">
    <source>
        <dbReference type="EMBL" id="OEO29035.1"/>
    </source>
</evidence>
<accession>A0A1E5XKD5</accession>
<dbReference type="Pfam" id="PF09608">
    <property type="entry name" value="Alph_Pro_TM"/>
    <property type="match status" value="1"/>
</dbReference>
<name>A0A1E5XKD5_9HYPH</name>
<feature type="transmembrane region" description="Helical" evidence="1">
    <location>
        <begin position="229"/>
        <end position="250"/>
    </location>
</feature>
<evidence type="ECO:0000256" key="2">
    <source>
        <dbReference type="SAM" id="SignalP"/>
    </source>
</evidence>
<feature type="signal peptide" evidence="2">
    <location>
        <begin position="1"/>
        <end position="19"/>
    </location>
</feature>